<keyword evidence="4" id="KW-0804">Transcription</keyword>
<dbReference type="Pfam" id="PF03466">
    <property type="entry name" value="LysR_substrate"/>
    <property type="match status" value="1"/>
</dbReference>
<dbReference type="PROSITE" id="PS50931">
    <property type="entry name" value="HTH_LYSR"/>
    <property type="match status" value="1"/>
</dbReference>
<organism evidence="6 8">
    <name type="scientific">Roseovarius indicus</name>
    <dbReference type="NCBI Taxonomy" id="540747"/>
    <lineage>
        <taxon>Bacteria</taxon>
        <taxon>Pseudomonadati</taxon>
        <taxon>Pseudomonadota</taxon>
        <taxon>Alphaproteobacteria</taxon>
        <taxon>Rhodobacterales</taxon>
        <taxon>Roseobacteraceae</taxon>
        <taxon>Roseovarius</taxon>
    </lineage>
</organism>
<dbReference type="FunFam" id="1.10.10.10:FF:000038">
    <property type="entry name" value="Glycine cleavage system transcriptional activator"/>
    <property type="match status" value="1"/>
</dbReference>
<evidence type="ECO:0000313" key="9">
    <source>
        <dbReference type="Proteomes" id="UP000325785"/>
    </source>
</evidence>
<dbReference type="PANTHER" id="PTHR30537:SF74">
    <property type="entry name" value="HTH-TYPE TRANSCRIPTIONAL REGULATOR TRPI"/>
    <property type="match status" value="1"/>
</dbReference>
<dbReference type="KEGG" id="rid:RIdsm_04326"/>
<dbReference type="GO" id="GO:0043565">
    <property type="term" value="F:sequence-specific DNA binding"/>
    <property type="evidence" value="ECO:0007669"/>
    <property type="project" value="TreeGrafter"/>
</dbReference>
<evidence type="ECO:0000256" key="4">
    <source>
        <dbReference type="ARBA" id="ARBA00023163"/>
    </source>
</evidence>
<dbReference type="InterPro" id="IPR036388">
    <property type="entry name" value="WH-like_DNA-bd_sf"/>
</dbReference>
<evidence type="ECO:0000259" key="5">
    <source>
        <dbReference type="PROSITE" id="PS50931"/>
    </source>
</evidence>
<evidence type="ECO:0000313" key="6">
    <source>
        <dbReference type="EMBL" id="KRS16345.1"/>
    </source>
</evidence>
<keyword evidence="8" id="KW-1185">Reference proteome</keyword>
<dbReference type="Gene3D" id="3.40.190.10">
    <property type="entry name" value="Periplasmic binding protein-like II"/>
    <property type="match status" value="2"/>
</dbReference>
<evidence type="ECO:0000313" key="7">
    <source>
        <dbReference type="EMBL" id="QEW28495.1"/>
    </source>
</evidence>
<comment type="similarity">
    <text evidence="1">Belongs to the LysR transcriptional regulatory family.</text>
</comment>
<reference evidence="6 8" key="1">
    <citation type="submission" date="2015-04" db="EMBL/GenBank/DDBJ databases">
        <title>The draft genome sequence of Roseovarius indicus B108T.</title>
        <authorList>
            <person name="Li G."/>
            <person name="Lai Q."/>
            <person name="Shao Z."/>
            <person name="Yan P."/>
        </authorList>
    </citation>
    <scope>NUCLEOTIDE SEQUENCE [LARGE SCALE GENOMIC DNA]</scope>
    <source>
        <strain evidence="6 8">B108</strain>
    </source>
</reference>
<dbReference type="Pfam" id="PF00126">
    <property type="entry name" value="HTH_1"/>
    <property type="match status" value="1"/>
</dbReference>
<reference evidence="7 9" key="2">
    <citation type="submission" date="2018-08" db="EMBL/GenBank/DDBJ databases">
        <title>Genetic Globetrotter - A new plasmid hitch-hiking vast phylogenetic and geographic distances.</title>
        <authorList>
            <person name="Vollmers J."/>
            <person name="Petersen J."/>
        </authorList>
    </citation>
    <scope>NUCLEOTIDE SEQUENCE [LARGE SCALE GENOMIC DNA]</scope>
    <source>
        <strain evidence="7 9">DSM 26383</strain>
    </source>
</reference>
<protein>
    <submittedName>
        <fullName evidence="7">Gcv operon activator</fullName>
    </submittedName>
</protein>
<dbReference type="AlphaFoldDB" id="A0A0T5P534"/>
<accession>A0A0T5P534</accession>
<dbReference type="SUPFAM" id="SSF46785">
    <property type="entry name" value="Winged helix' DNA-binding domain"/>
    <property type="match status" value="1"/>
</dbReference>
<dbReference type="STRING" id="540747.SAMN04488031_10560"/>
<gene>
    <name evidence="7" type="primary">gcvA_14</name>
    <name evidence="7" type="ORF">RIdsm_04326</name>
    <name evidence="6" type="ORF">XM52_18575</name>
</gene>
<dbReference type="Proteomes" id="UP000325785">
    <property type="component" value="Chromosome"/>
</dbReference>
<evidence type="ECO:0000313" key="8">
    <source>
        <dbReference type="Proteomes" id="UP000051401"/>
    </source>
</evidence>
<dbReference type="PANTHER" id="PTHR30537">
    <property type="entry name" value="HTH-TYPE TRANSCRIPTIONAL REGULATOR"/>
    <property type="match status" value="1"/>
</dbReference>
<evidence type="ECO:0000256" key="2">
    <source>
        <dbReference type="ARBA" id="ARBA00023015"/>
    </source>
</evidence>
<keyword evidence="3" id="KW-0238">DNA-binding</keyword>
<dbReference type="PATRIC" id="fig|540747.5.peg.1468"/>
<feature type="domain" description="HTH lysR-type" evidence="5">
    <location>
        <begin position="7"/>
        <end position="64"/>
    </location>
</feature>
<keyword evidence="2" id="KW-0805">Transcription regulation</keyword>
<dbReference type="InterPro" id="IPR000847">
    <property type="entry name" value="LysR_HTH_N"/>
</dbReference>
<dbReference type="InterPro" id="IPR036390">
    <property type="entry name" value="WH_DNA-bd_sf"/>
</dbReference>
<proteinExistence type="inferred from homology"/>
<evidence type="ECO:0000256" key="3">
    <source>
        <dbReference type="ARBA" id="ARBA00023125"/>
    </source>
</evidence>
<dbReference type="GO" id="GO:0006351">
    <property type="term" value="P:DNA-templated transcription"/>
    <property type="evidence" value="ECO:0007669"/>
    <property type="project" value="TreeGrafter"/>
</dbReference>
<dbReference type="EMBL" id="CP031598">
    <property type="protein sequence ID" value="QEW28495.1"/>
    <property type="molecule type" value="Genomic_DNA"/>
</dbReference>
<dbReference type="RefSeq" id="WP_057818297.1">
    <property type="nucleotide sequence ID" value="NZ_CP031598.1"/>
</dbReference>
<dbReference type="GO" id="GO:0003700">
    <property type="term" value="F:DNA-binding transcription factor activity"/>
    <property type="evidence" value="ECO:0007669"/>
    <property type="project" value="InterPro"/>
</dbReference>
<dbReference type="SUPFAM" id="SSF53850">
    <property type="entry name" value="Periplasmic binding protein-like II"/>
    <property type="match status" value="1"/>
</dbReference>
<dbReference type="InterPro" id="IPR005119">
    <property type="entry name" value="LysR_subst-bd"/>
</dbReference>
<dbReference type="Proteomes" id="UP000051401">
    <property type="component" value="Unassembled WGS sequence"/>
</dbReference>
<dbReference type="Gene3D" id="1.10.10.10">
    <property type="entry name" value="Winged helix-like DNA-binding domain superfamily/Winged helix DNA-binding domain"/>
    <property type="match status" value="1"/>
</dbReference>
<dbReference type="PRINTS" id="PR00039">
    <property type="entry name" value="HTHLYSR"/>
</dbReference>
<sequence length="298" mass="33252">MLRRNLPPLDLLLPFEASARLGSFTRAAEELSVTQSAVSQRVRKLEELLEINLFERRHRAIELTPEGRELLNGVKVALQHLTSATHSLRQRDTRRFLKLACDTSIGQHWLLPRIAAFLTPESPFAIDLNVSDSEQEVLGADVAVLHGDGQWPGFVARRLFSDLVFPVCSPDYLRQHPIATPQDLLTAELIDLDYVHWNWMNWGIWLTETGLDPTAARILIRTNSYTALLDAAKAGIGVALGWGNLVEDALTSGALVRPVPETVDTAYGYYVLLRQGAGEDAHKLAQHLFRASRAPRPE</sequence>
<dbReference type="EMBL" id="LAXI01000014">
    <property type="protein sequence ID" value="KRS16345.1"/>
    <property type="molecule type" value="Genomic_DNA"/>
</dbReference>
<dbReference type="InterPro" id="IPR058163">
    <property type="entry name" value="LysR-type_TF_proteobact-type"/>
</dbReference>
<dbReference type="OrthoDB" id="9804958at2"/>
<dbReference type="CDD" id="cd08432">
    <property type="entry name" value="PBP2_GcdR_TrpI_HvrB_AmpR_like"/>
    <property type="match status" value="1"/>
</dbReference>
<name>A0A0T5P534_9RHOB</name>
<evidence type="ECO:0000256" key="1">
    <source>
        <dbReference type="ARBA" id="ARBA00009437"/>
    </source>
</evidence>